<dbReference type="Proteomes" id="UP000008311">
    <property type="component" value="Unassembled WGS sequence"/>
</dbReference>
<evidence type="ECO:0000259" key="5">
    <source>
        <dbReference type="Pfam" id="PF00249"/>
    </source>
</evidence>
<dbReference type="GO" id="GO:0005634">
    <property type="term" value="C:nucleus"/>
    <property type="evidence" value="ECO:0007669"/>
    <property type="project" value="UniProtKB-SubCell"/>
</dbReference>
<evidence type="ECO:0000313" key="6">
    <source>
        <dbReference type="EMBL" id="EEF47177.1"/>
    </source>
</evidence>
<dbReference type="Gene3D" id="1.10.10.60">
    <property type="entry name" value="Homeodomain-like"/>
    <property type="match status" value="1"/>
</dbReference>
<dbReference type="EMBL" id="EQ973790">
    <property type="protein sequence ID" value="EEF47177.1"/>
    <property type="molecule type" value="Genomic_DNA"/>
</dbReference>
<proteinExistence type="predicted"/>
<accession>B9RN54</accession>
<evidence type="ECO:0000256" key="4">
    <source>
        <dbReference type="ARBA" id="ARBA00023242"/>
    </source>
</evidence>
<keyword evidence="2" id="KW-0805">Transcription regulation</keyword>
<dbReference type="InterPro" id="IPR009057">
    <property type="entry name" value="Homeodomain-like_sf"/>
</dbReference>
<dbReference type="Pfam" id="PF00249">
    <property type="entry name" value="Myb_DNA-binding"/>
    <property type="match status" value="1"/>
</dbReference>
<protein>
    <recommendedName>
        <fullName evidence="5">Myb-like domain-containing protein</fullName>
    </recommendedName>
</protein>
<comment type="subcellular location">
    <subcellularLocation>
        <location evidence="1">Nucleus</location>
    </subcellularLocation>
</comment>
<dbReference type="PANTHER" id="PTHR43952">
    <property type="entry name" value="MYB FAMILY TRANSCRIPTION FACTOR-RELATED"/>
    <property type="match status" value="1"/>
</dbReference>
<evidence type="ECO:0000313" key="7">
    <source>
        <dbReference type="Proteomes" id="UP000008311"/>
    </source>
</evidence>
<dbReference type="eggNOG" id="KOG0724">
    <property type="taxonomic scope" value="Eukaryota"/>
</dbReference>
<reference evidence="7" key="1">
    <citation type="journal article" date="2010" name="Nat. Biotechnol.">
        <title>Draft genome sequence of the oilseed species Ricinus communis.</title>
        <authorList>
            <person name="Chan A.P."/>
            <person name="Crabtree J."/>
            <person name="Zhao Q."/>
            <person name="Lorenzi H."/>
            <person name="Orvis J."/>
            <person name="Puiu D."/>
            <person name="Melake-Berhan A."/>
            <person name="Jones K.M."/>
            <person name="Redman J."/>
            <person name="Chen G."/>
            <person name="Cahoon E.B."/>
            <person name="Gedil M."/>
            <person name="Stanke M."/>
            <person name="Haas B.J."/>
            <person name="Wortman J.R."/>
            <person name="Fraser-Liggett C.M."/>
            <person name="Ravel J."/>
            <person name="Rabinowicz P.D."/>
        </authorList>
    </citation>
    <scope>NUCLEOTIDE SEQUENCE [LARGE SCALE GENOMIC DNA]</scope>
    <source>
        <strain evidence="7">cv. Hale</strain>
    </source>
</reference>
<keyword evidence="7" id="KW-1185">Reference proteome</keyword>
<keyword evidence="3" id="KW-0804">Transcription</keyword>
<dbReference type="AlphaFoldDB" id="B9RN54"/>
<keyword evidence="4" id="KW-0539">Nucleus</keyword>
<name>B9RN54_RICCO</name>
<dbReference type="InterPro" id="IPR044636">
    <property type="entry name" value="RADIALIS-like"/>
</dbReference>
<dbReference type="InParanoid" id="B9RN54"/>
<dbReference type="PANTHER" id="PTHR43952:SF45">
    <property type="entry name" value="PROTEIN RADIALIS-LIKE 4"/>
    <property type="match status" value="1"/>
</dbReference>
<gene>
    <name evidence="6" type="ORF">RCOM_1343850</name>
</gene>
<dbReference type="FunFam" id="1.10.10.60:FF:000154">
    <property type="entry name" value="Transcription factor SRM1"/>
    <property type="match status" value="1"/>
</dbReference>
<evidence type="ECO:0000256" key="1">
    <source>
        <dbReference type="ARBA" id="ARBA00004123"/>
    </source>
</evidence>
<evidence type="ECO:0000256" key="3">
    <source>
        <dbReference type="ARBA" id="ARBA00023163"/>
    </source>
</evidence>
<organism evidence="6 7">
    <name type="scientific">Ricinus communis</name>
    <name type="common">Castor bean</name>
    <dbReference type="NCBI Taxonomy" id="3988"/>
    <lineage>
        <taxon>Eukaryota</taxon>
        <taxon>Viridiplantae</taxon>
        <taxon>Streptophyta</taxon>
        <taxon>Embryophyta</taxon>
        <taxon>Tracheophyta</taxon>
        <taxon>Spermatophyta</taxon>
        <taxon>Magnoliopsida</taxon>
        <taxon>eudicotyledons</taxon>
        <taxon>Gunneridae</taxon>
        <taxon>Pentapetalae</taxon>
        <taxon>rosids</taxon>
        <taxon>fabids</taxon>
        <taxon>Malpighiales</taxon>
        <taxon>Euphorbiaceae</taxon>
        <taxon>Acalyphoideae</taxon>
        <taxon>Acalypheae</taxon>
        <taxon>Ricinus</taxon>
    </lineage>
</organism>
<dbReference type="SUPFAM" id="SSF46689">
    <property type="entry name" value="Homeodomain-like"/>
    <property type="match status" value="1"/>
</dbReference>
<evidence type="ECO:0000256" key="2">
    <source>
        <dbReference type="ARBA" id="ARBA00023015"/>
    </source>
</evidence>
<sequence length="109" mass="12570">MLYGWSWEENKLFELALAIVDEEHPDRWEAVASMVGGKKSADDVQNHYVILLQDLQCIESGELDHFIVEESQAVCVQVDCTQPICWTEDDHKMLSCLMKITVVFVNRRV</sequence>
<dbReference type="GO" id="GO:0003700">
    <property type="term" value="F:DNA-binding transcription factor activity"/>
    <property type="evidence" value="ECO:0007669"/>
    <property type="project" value="InterPro"/>
</dbReference>
<dbReference type="STRING" id="3988.B9RN54"/>
<feature type="domain" description="Myb-like" evidence="5">
    <location>
        <begin position="5"/>
        <end position="48"/>
    </location>
</feature>
<dbReference type="CDD" id="cd00167">
    <property type="entry name" value="SANT"/>
    <property type="match status" value="1"/>
</dbReference>
<dbReference type="InterPro" id="IPR001005">
    <property type="entry name" value="SANT/Myb"/>
</dbReference>